<evidence type="ECO:0000256" key="1">
    <source>
        <dbReference type="SAM" id="MobiDB-lite"/>
    </source>
</evidence>
<comment type="caution">
    <text evidence="2">The sequence shown here is derived from an EMBL/GenBank/DDBJ whole genome shotgun (WGS) entry which is preliminary data.</text>
</comment>
<dbReference type="Proteomes" id="UP001054837">
    <property type="component" value="Unassembled WGS sequence"/>
</dbReference>
<dbReference type="InterPro" id="IPR026728">
    <property type="entry name" value="BLTP3A/B"/>
</dbReference>
<keyword evidence="3" id="KW-1185">Reference proteome</keyword>
<evidence type="ECO:0000313" key="3">
    <source>
        <dbReference type="Proteomes" id="UP001054837"/>
    </source>
</evidence>
<feature type="region of interest" description="Disordered" evidence="1">
    <location>
        <begin position="71"/>
        <end position="95"/>
    </location>
</feature>
<sequence>MDPKDGRSQHANLKSGGALQVSLDKLIMDYYPYHRAFSSREHWLHYSEPSSSRSTWIPATLTLFNEKLQSKMDTVTDSPSSPDDKTAIDKKSQYY</sequence>
<organism evidence="2 3">
    <name type="scientific">Caerostris darwini</name>
    <dbReference type="NCBI Taxonomy" id="1538125"/>
    <lineage>
        <taxon>Eukaryota</taxon>
        <taxon>Metazoa</taxon>
        <taxon>Ecdysozoa</taxon>
        <taxon>Arthropoda</taxon>
        <taxon>Chelicerata</taxon>
        <taxon>Arachnida</taxon>
        <taxon>Araneae</taxon>
        <taxon>Araneomorphae</taxon>
        <taxon>Entelegynae</taxon>
        <taxon>Araneoidea</taxon>
        <taxon>Araneidae</taxon>
        <taxon>Caerostris</taxon>
    </lineage>
</organism>
<dbReference type="PANTHER" id="PTHR22774">
    <property type="entry name" value="CHOREIN N-TERMINAL DOMAIN-CONTAINING PROTEIN"/>
    <property type="match status" value="1"/>
</dbReference>
<accession>A0AAV4V6M9</accession>
<reference evidence="2 3" key="1">
    <citation type="submission" date="2021-06" db="EMBL/GenBank/DDBJ databases">
        <title>Caerostris darwini draft genome.</title>
        <authorList>
            <person name="Kono N."/>
            <person name="Arakawa K."/>
        </authorList>
    </citation>
    <scope>NUCLEOTIDE SEQUENCE [LARGE SCALE GENOMIC DNA]</scope>
</reference>
<protein>
    <submittedName>
        <fullName evidence="2">UHRF1-binding protein 1-like</fullName>
    </submittedName>
</protein>
<name>A0AAV4V6M9_9ARAC</name>
<dbReference type="PANTHER" id="PTHR22774:SF11">
    <property type="entry name" value="CHOREIN N-TERMINAL DOMAIN-CONTAINING PROTEIN"/>
    <property type="match status" value="1"/>
</dbReference>
<dbReference type="EMBL" id="BPLQ01012462">
    <property type="protein sequence ID" value="GIY65708.1"/>
    <property type="molecule type" value="Genomic_DNA"/>
</dbReference>
<feature type="compositionally biased region" description="Basic and acidic residues" evidence="1">
    <location>
        <begin position="82"/>
        <end position="95"/>
    </location>
</feature>
<gene>
    <name evidence="2" type="primary">Uhrf1bp1l</name>
    <name evidence="2" type="ORF">CDAR_10571</name>
</gene>
<evidence type="ECO:0000313" key="2">
    <source>
        <dbReference type="EMBL" id="GIY65708.1"/>
    </source>
</evidence>
<dbReference type="Pfam" id="PF24917">
    <property type="entry name" value="BLTP3A_B"/>
    <property type="match status" value="1"/>
</dbReference>
<dbReference type="AlphaFoldDB" id="A0AAV4V6M9"/>
<proteinExistence type="predicted"/>